<sequence length="134" mass="14718">MCLNQVKNLLPEPQERALLIEKGLSFCCEGINRLSGLNLNKENLGQVKLTAGDVSEEHTRCLGSLISTACKLLNLNADLGTARKLMAPGHGKLFRVADAVNPNRLNKRLKGQQYTQSKLQVVDEETFKAMQAAL</sequence>
<reference evidence="1 2" key="1">
    <citation type="submission" date="2014-06" db="EMBL/GenBank/DDBJ databases">
        <title>Whole Genome Sequences of Three Symbiotic Endozoicomonas Bacteria.</title>
        <authorList>
            <person name="Neave M.J."/>
            <person name="Apprill A."/>
            <person name="Voolstra C.R."/>
        </authorList>
    </citation>
    <scope>NUCLEOTIDE SEQUENCE [LARGE SCALE GENOMIC DNA]</scope>
    <source>
        <strain evidence="1 2">DSM 25634</strain>
    </source>
</reference>
<comment type="caution">
    <text evidence="1">The sequence shown here is derived from an EMBL/GenBank/DDBJ whole genome shotgun (WGS) entry which is preliminary data.</text>
</comment>
<accession>A0A081NDF3</accession>
<proteinExistence type="predicted"/>
<protein>
    <submittedName>
        <fullName evidence="1">Uncharacterized protein</fullName>
    </submittedName>
</protein>
<evidence type="ECO:0000313" key="2">
    <source>
        <dbReference type="Proteomes" id="UP000028073"/>
    </source>
</evidence>
<evidence type="ECO:0000313" key="1">
    <source>
        <dbReference type="EMBL" id="KEQ16476.1"/>
    </source>
</evidence>
<gene>
    <name evidence="1" type="ORF">GZ78_21710</name>
</gene>
<organism evidence="1 2">
    <name type="scientific">Endozoicomonas numazuensis</name>
    <dbReference type="NCBI Taxonomy" id="1137799"/>
    <lineage>
        <taxon>Bacteria</taxon>
        <taxon>Pseudomonadati</taxon>
        <taxon>Pseudomonadota</taxon>
        <taxon>Gammaproteobacteria</taxon>
        <taxon>Oceanospirillales</taxon>
        <taxon>Endozoicomonadaceae</taxon>
        <taxon>Endozoicomonas</taxon>
    </lineage>
</organism>
<dbReference type="RefSeq" id="WP_034840053.1">
    <property type="nucleotide sequence ID" value="NZ_JOKH01000005.1"/>
</dbReference>
<keyword evidence="2" id="KW-1185">Reference proteome</keyword>
<dbReference type="AlphaFoldDB" id="A0A081NDF3"/>
<dbReference type="EMBL" id="JOKH01000005">
    <property type="protein sequence ID" value="KEQ16476.1"/>
    <property type="molecule type" value="Genomic_DNA"/>
</dbReference>
<dbReference type="STRING" id="1137799.GZ78_21710"/>
<dbReference type="Proteomes" id="UP000028073">
    <property type="component" value="Unassembled WGS sequence"/>
</dbReference>
<name>A0A081NDF3_9GAMM</name>